<sequence length="145" mass="16167">MPSPQESLQNLQKIGQIKAEPPDQVEFDGLVRSARRKLPDADNPALSLESRFTLAYDAAHSLALAALRWHGYRSENRYTVFQVLGHTLSFPPAKWRFLDDCHKKRNVALYDGDFAEDEQLIGELIAVAKELQIAVESLGPVAPAV</sequence>
<gene>
    <name evidence="1" type="ORF">DSYM_30630</name>
</gene>
<evidence type="ECO:0000313" key="1">
    <source>
        <dbReference type="EMBL" id="BBO22364.1"/>
    </source>
</evidence>
<evidence type="ECO:0000313" key="2">
    <source>
        <dbReference type="Proteomes" id="UP000662914"/>
    </source>
</evidence>
<organism evidence="1 2">
    <name type="scientific">Candidatus Desulfobacillus denitrificans</name>
    <dbReference type="NCBI Taxonomy" id="2608985"/>
    <lineage>
        <taxon>Bacteria</taxon>
        <taxon>Pseudomonadati</taxon>
        <taxon>Pseudomonadota</taxon>
        <taxon>Betaproteobacteria</taxon>
        <taxon>Candidatus Desulfobacillus</taxon>
    </lineage>
</organism>
<name>A0A809SCL6_9PROT</name>
<evidence type="ECO:0008006" key="3">
    <source>
        <dbReference type="Google" id="ProtNLM"/>
    </source>
</evidence>
<proteinExistence type="predicted"/>
<dbReference type="EMBL" id="AP021857">
    <property type="protein sequence ID" value="BBO22364.1"/>
    <property type="molecule type" value="Genomic_DNA"/>
</dbReference>
<dbReference type="AlphaFoldDB" id="A0A809SCL6"/>
<protein>
    <recommendedName>
        <fullName evidence="3">HEPN domain-containing protein</fullName>
    </recommendedName>
</protein>
<dbReference type="KEGG" id="ddz:DSYM_30630"/>
<reference evidence="1" key="1">
    <citation type="journal article" name="DNA Res.">
        <title>The physiological potential of anammox bacteria as revealed by their core genome structure.</title>
        <authorList>
            <person name="Okubo T."/>
            <person name="Toyoda A."/>
            <person name="Fukuhara K."/>
            <person name="Uchiyama I."/>
            <person name="Harigaya Y."/>
            <person name="Kuroiwa M."/>
            <person name="Suzuki T."/>
            <person name="Murakami Y."/>
            <person name="Suwa Y."/>
            <person name="Takami H."/>
        </authorList>
    </citation>
    <scope>NUCLEOTIDE SEQUENCE</scope>
    <source>
        <strain evidence="1">317325-3</strain>
    </source>
</reference>
<dbReference type="Proteomes" id="UP000662914">
    <property type="component" value="Chromosome"/>
</dbReference>
<accession>A0A809SCL6</accession>